<dbReference type="STRING" id="1805238.AUJ23_01730"/>
<dbReference type="AlphaFoldDB" id="A0A1J4UBB9"/>
<dbReference type="InterPro" id="IPR036397">
    <property type="entry name" value="RNaseH_sf"/>
</dbReference>
<accession>A0A1J4UBB9</accession>
<organism evidence="2 3">
    <name type="scientific">Candidatus Magasanikbacteria bacterium CG1_02_32_51</name>
    <dbReference type="NCBI Taxonomy" id="1805238"/>
    <lineage>
        <taxon>Bacteria</taxon>
        <taxon>Candidatus Magasanikiibacteriota</taxon>
    </lineage>
</organism>
<dbReference type="SUPFAM" id="SSF53098">
    <property type="entry name" value="Ribonuclease H-like"/>
    <property type="match status" value="1"/>
</dbReference>
<evidence type="ECO:0000313" key="2">
    <source>
        <dbReference type="EMBL" id="OIO19535.1"/>
    </source>
</evidence>
<dbReference type="GO" id="GO:0004527">
    <property type="term" value="F:exonuclease activity"/>
    <property type="evidence" value="ECO:0007669"/>
    <property type="project" value="UniProtKB-ARBA"/>
</dbReference>
<dbReference type="Proteomes" id="UP000181941">
    <property type="component" value="Unassembled WGS sequence"/>
</dbReference>
<feature type="domain" description="Exonuclease" evidence="1">
    <location>
        <begin position="13"/>
        <end position="180"/>
    </location>
</feature>
<dbReference type="EMBL" id="MNVC01000019">
    <property type="protein sequence ID" value="OIO19535.1"/>
    <property type="molecule type" value="Genomic_DNA"/>
</dbReference>
<evidence type="ECO:0000313" key="3">
    <source>
        <dbReference type="Proteomes" id="UP000181941"/>
    </source>
</evidence>
<dbReference type="Gene3D" id="3.30.420.10">
    <property type="entry name" value="Ribonuclease H-like superfamily/Ribonuclease H"/>
    <property type="match status" value="1"/>
</dbReference>
<dbReference type="SMART" id="SM00479">
    <property type="entry name" value="EXOIII"/>
    <property type="match status" value="1"/>
</dbReference>
<dbReference type="InterPro" id="IPR012337">
    <property type="entry name" value="RNaseH-like_sf"/>
</dbReference>
<gene>
    <name evidence="2" type="ORF">AUJ23_01730</name>
</gene>
<proteinExistence type="predicted"/>
<evidence type="ECO:0000259" key="1">
    <source>
        <dbReference type="SMART" id="SM00479"/>
    </source>
</evidence>
<protein>
    <recommendedName>
        <fullName evidence="1">Exonuclease domain-containing protein</fullName>
    </recommendedName>
</protein>
<comment type="caution">
    <text evidence="2">The sequence shown here is derived from an EMBL/GenBank/DDBJ whole genome shotgun (WGS) entry which is preliminary data.</text>
</comment>
<dbReference type="InterPro" id="IPR013520">
    <property type="entry name" value="Ribonucl_H"/>
</dbReference>
<name>A0A1J4UBB9_9BACT</name>
<dbReference type="GO" id="GO:0003676">
    <property type="term" value="F:nucleic acid binding"/>
    <property type="evidence" value="ECO:0007669"/>
    <property type="project" value="InterPro"/>
</dbReference>
<sequence length="185" mass="21941">MKFDKNNLFFSDNIIFFDTEFTNIDSEIGEIMSIGLVKPNGEELYLELVYDNKTVHPWVTENVIPFLLGNKISKEKAIKKIWDFIGRGEDKPFLMAYVNQFDSIYWYRLFADPKDHPVFWIPIDFASILFAFGFNPEIMRVGDFFDWLDIDLQKYKKHNALEDAKMLKEVYDKFKEKVLVSHNVE</sequence>
<reference evidence="2 3" key="1">
    <citation type="journal article" date="2016" name="Environ. Microbiol.">
        <title>Genomic resolution of a cold subsurface aquifer community provides metabolic insights for novel microbes adapted to high CO concentrations.</title>
        <authorList>
            <person name="Probst A.J."/>
            <person name="Castelle C.J."/>
            <person name="Singh A."/>
            <person name="Brown C.T."/>
            <person name="Anantharaman K."/>
            <person name="Sharon I."/>
            <person name="Hug L.A."/>
            <person name="Burstein D."/>
            <person name="Emerson J.B."/>
            <person name="Thomas B.C."/>
            <person name="Banfield J.F."/>
        </authorList>
    </citation>
    <scope>NUCLEOTIDE SEQUENCE [LARGE SCALE GENOMIC DNA]</scope>
    <source>
        <strain evidence="2">CG1_02_32_51</strain>
    </source>
</reference>